<evidence type="ECO:0000313" key="2">
    <source>
        <dbReference type="Proteomes" id="UP000622552"/>
    </source>
</evidence>
<gene>
    <name evidence="1" type="ORF">IW245_007211</name>
</gene>
<name>A0A8J7KZH0_9ACTN</name>
<dbReference type="Proteomes" id="UP000622552">
    <property type="component" value="Unassembled WGS sequence"/>
</dbReference>
<organism evidence="1 2">
    <name type="scientific">Longispora fulva</name>
    <dbReference type="NCBI Taxonomy" id="619741"/>
    <lineage>
        <taxon>Bacteria</taxon>
        <taxon>Bacillati</taxon>
        <taxon>Actinomycetota</taxon>
        <taxon>Actinomycetes</taxon>
        <taxon>Micromonosporales</taxon>
        <taxon>Micromonosporaceae</taxon>
        <taxon>Longispora</taxon>
    </lineage>
</organism>
<sequence length="59" mass="6157">MAQVTLTKDWTDPKGQVHHAGEVLAVDDLTAGQLAAQGVCDWVGPSAKDPKTDGWVGPS</sequence>
<evidence type="ECO:0000313" key="1">
    <source>
        <dbReference type="EMBL" id="MBG6141017.1"/>
    </source>
</evidence>
<keyword evidence="2" id="KW-1185">Reference proteome</keyword>
<dbReference type="RefSeq" id="WP_197007498.1">
    <property type="nucleotide sequence ID" value="NZ_BONS01000019.1"/>
</dbReference>
<dbReference type="EMBL" id="JADOUF010000001">
    <property type="protein sequence ID" value="MBG6141017.1"/>
    <property type="molecule type" value="Genomic_DNA"/>
</dbReference>
<proteinExistence type="predicted"/>
<comment type="caution">
    <text evidence="1">The sequence shown here is derived from an EMBL/GenBank/DDBJ whole genome shotgun (WGS) entry which is preliminary data.</text>
</comment>
<reference evidence="1" key="1">
    <citation type="submission" date="2020-11" db="EMBL/GenBank/DDBJ databases">
        <title>Sequencing the genomes of 1000 actinobacteria strains.</title>
        <authorList>
            <person name="Klenk H.-P."/>
        </authorList>
    </citation>
    <scope>NUCLEOTIDE SEQUENCE</scope>
    <source>
        <strain evidence="1">DSM 45356</strain>
    </source>
</reference>
<dbReference type="AlphaFoldDB" id="A0A8J7KZH0"/>
<protein>
    <submittedName>
        <fullName evidence="1">Uncharacterized protein</fullName>
    </submittedName>
</protein>
<accession>A0A8J7KZH0</accession>